<dbReference type="InterPro" id="IPR052360">
    <property type="entry name" value="Transcr_Regulatory_Proteins"/>
</dbReference>
<dbReference type="AlphaFoldDB" id="A0A2J6Q622"/>
<keyword evidence="1" id="KW-0479">Metal-binding</keyword>
<protein>
    <recommendedName>
        <fullName evidence="8">Zn(2)-C6 fungal-type domain-containing protein</fullName>
    </recommendedName>
</protein>
<evidence type="ECO:0000256" key="5">
    <source>
        <dbReference type="ARBA" id="ARBA00023163"/>
    </source>
</evidence>
<feature type="region of interest" description="Disordered" evidence="7">
    <location>
        <begin position="143"/>
        <end position="174"/>
    </location>
</feature>
<name>A0A2J6Q622_9HELO</name>
<evidence type="ECO:0000256" key="7">
    <source>
        <dbReference type="SAM" id="MobiDB-lite"/>
    </source>
</evidence>
<dbReference type="EMBL" id="KZ613480">
    <property type="protein sequence ID" value="PMD21735.1"/>
    <property type="molecule type" value="Genomic_DNA"/>
</dbReference>
<dbReference type="SMART" id="SM00066">
    <property type="entry name" value="GAL4"/>
    <property type="match status" value="1"/>
</dbReference>
<dbReference type="PROSITE" id="PS50048">
    <property type="entry name" value="ZN2_CY6_FUNGAL_2"/>
    <property type="match status" value="1"/>
</dbReference>
<feature type="region of interest" description="Disordered" evidence="7">
    <location>
        <begin position="1"/>
        <end position="85"/>
    </location>
</feature>
<evidence type="ECO:0000256" key="6">
    <source>
        <dbReference type="ARBA" id="ARBA00023242"/>
    </source>
</evidence>
<dbReference type="Proteomes" id="UP000235672">
    <property type="component" value="Unassembled WGS sequence"/>
</dbReference>
<dbReference type="Pfam" id="PF00172">
    <property type="entry name" value="Zn_clus"/>
    <property type="match status" value="1"/>
</dbReference>
<dbReference type="CDD" id="cd00067">
    <property type="entry name" value="GAL4"/>
    <property type="match status" value="1"/>
</dbReference>
<gene>
    <name evidence="9" type="ORF">NA56DRAFT_688907</name>
</gene>
<keyword evidence="2" id="KW-0862">Zinc</keyword>
<proteinExistence type="predicted"/>
<dbReference type="GO" id="GO:0008270">
    <property type="term" value="F:zinc ion binding"/>
    <property type="evidence" value="ECO:0007669"/>
    <property type="project" value="InterPro"/>
</dbReference>
<dbReference type="GO" id="GO:0000981">
    <property type="term" value="F:DNA-binding transcription factor activity, RNA polymerase II-specific"/>
    <property type="evidence" value="ECO:0007669"/>
    <property type="project" value="InterPro"/>
</dbReference>
<evidence type="ECO:0000313" key="10">
    <source>
        <dbReference type="Proteomes" id="UP000235672"/>
    </source>
</evidence>
<evidence type="ECO:0000259" key="8">
    <source>
        <dbReference type="PROSITE" id="PS50048"/>
    </source>
</evidence>
<dbReference type="Gene3D" id="4.10.240.10">
    <property type="entry name" value="Zn(2)-C6 fungal-type DNA-binding domain"/>
    <property type="match status" value="1"/>
</dbReference>
<dbReference type="InterPro" id="IPR036864">
    <property type="entry name" value="Zn2-C6_fun-type_DNA-bd_sf"/>
</dbReference>
<evidence type="ECO:0000313" key="9">
    <source>
        <dbReference type="EMBL" id="PMD21735.1"/>
    </source>
</evidence>
<keyword evidence="3" id="KW-0805">Transcription regulation</keyword>
<dbReference type="PANTHER" id="PTHR36206">
    <property type="entry name" value="ASPERCRYPTIN BIOSYNTHESIS CLUSTER-SPECIFIC TRANSCRIPTION REGULATOR ATNN-RELATED"/>
    <property type="match status" value="1"/>
</dbReference>
<feature type="compositionally biased region" description="Low complexity" evidence="7">
    <location>
        <begin position="146"/>
        <end position="157"/>
    </location>
</feature>
<feature type="domain" description="Zn(2)-C6 fungal-type" evidence="8">
    <location>
        <begin position="180"/>
        <end position="208"/>
    </location>
</feature>
<evidence type="ECO:0000256" key="4">
    <source>
        <dbReference type="ARBA" id="ARBA00023125"/>
    </source>
</evidence>
<keyword evidence="5" id="KW-0804">Transcription</keyword>
<keyword evidence="4" id="KW-0238">DNA-binding</keyword>
<organism evidence="9 10">
    <name type="scientific">Hyaloscypha hepaticicola</name>
    <dbReference type="NCBI Taxonomy" id="2082293"/>
    <lineage>
        <taxon>Eukaryota</taxon>
        <taxon>Fungi</taxon>
        <taxon>Dikarya</taxon>
        <taxon>Ascomycota</taxon>
        <taxon>Pezizomycotina</taxon>
        <taxon>Leotiomycetes</taxon>
        <taxon>Helotiales</taxon>
        <taxon>Hyaloscyphaceae</taxon>
        <taxon>Hyaloscypha</taxon>
    </lineage>
</organism>
<dbReference type="GO" id="GO:0003677">
    <property type="term" value="F:DNA binding"/>
    <property type="evidence" value="ECO:0007669"/>
    <property type="project" value="UniProtKB-KW"/>
</dbReference>
<evidence type="ECO:0000256" key="2">
    <source>
        <dbReference type="ARBA" id="ARBA00022833"/>
    </source>
</evidence>
<dbReference type="PANTHER" id="PTHR36206:SF4">
    <property type="entry name" value="HYPOTHETICAL CONSERVED PROTEIN (EUROFUNG)-RELATED"/>
    <property type="match status" value="1"/>
</dbReference>
<accession>A0A2J6Q622</accession>
<sequence length="746" mass="84589">MEGKATREDIQDSEVTNPQENQGFQFINQTGSKIKDPAIKKLVRQNAISHASKAREQQRGRPTPIRPLVQSYTGEAPGSDVGSEIAEDYHPLKGEVSQLDDYWASERDSGYSGSSLPPTTAFSPAQLLALAESRVRFDELSFGQKSSAASPASSSYANDNKDFPRGATQTRPRRSRFQRGCRTCRRRHVKCDEGRPACLRCLRSYGSCEGYPTDGTGIHTFDSNIPTSSSGSQLSMQRPAAGPKFSNETEGLYFRLFVEETSLELVGLFETSFWGRILLQESHQQDFVRHALVGIAALSKSIKTKALTVAYPGSFGAIWKDEATKQREYALTNFGKSLRGMKAVPWAGEDYLRKISIAILLVVVFETMYGQPDLAFSHALIGDRLIRRRIDLRDRARIVYDNGQRSPAPRVLDGDIFSAFVRFGLQMMTFVDTRPYLTHEVGRVNASDTMAKMPTEFFSLMEATYFWEYVIRRAIHYVMYAAVRSQSNRTMGEFSKPFSGRVVDMTPETSIYGSPYIVPPELQTDKEFHVVEINRWWSAFVPLLSQIQSSSSDLRQRTAALMMQLYAITTRIVVEGTLFTTECSYDIFLSEFKEIVCLCRQIDFNFREMSEQQPSFHVHLNIVPCLFITILRCRDRGLRRACIEILKASQQDGPWDRFIIAKLGTWIMELEEAGSDSDYIPEHARVQLTRGMRSMETRLVMVQCVRRDRSPGWETREPNLRREEMVMDADGQMEWIATTDPLSGVA</sequence>
<dbReference type="SUPFAM" id="SSF57701">
    <property type="entry name" value="Zn2/Cys6 DNA-binding domain"/>
    <property type="match status" value="1"/>
</dbReference>
<reference evidence="9 10" key="1">
    <citation type="submission" date="2016-05" db="EMBL/GenBank/DDBJ databases">
        <title>A degradative enzymes factory behind the ericoid mycorrhizal symbiosis.</title>
        <authorList>
            <consortium name="DOE Joint Genome Institute"/>
            <person name="Martino E."/>
            <person name="Morin E."/>
            <person name="Grelet G."/>
            <person name="Kuo A."/>
            <person name="Kohler A."/>
            <person name="Daghino S."/>
            <person name="Barry K."/>
            <person name="Choi C."/>
            <person name="Cichocki N."/>
            <person name="Clum A."/>
            <person name="Copeland A."/>
            <person name="Hainaut M."/>
            <person name="Haridas S."/>
            <person name="Labutti K."/>
            <person name="Lindquist E."/>
            <person name="Lipzen A."/>
            <person name="Khouja H.-R."/>
            <person name="Murat C."/>
            <person name="Ohm R."/>
            <person name="Olson A."/>
            <person name="Spatafora J."/>
            <person name="Veneault-Fourrey C."/>
            <person name="Henrissat B."/>
            <person name="Grigoriev I."/>
            <person name="Martin F."/>
            <person name="Perotto S."/>
        </authorList>
    </citation>
    <scope>NUCLEOTIDE SEQUENCE [LARGE SCALE GENOMIC DNA]</scope>
    <source>
        <strain evidence="9 10">UAMH 7357</strain>
    </source>
</reference>
<evidence type="ECO:0000256" key="1">
    <source>
        <dbReference type="ARBA" id="ARBA00022723"/>
    </source>
</evidence>
<dbReference type="InterPro" id="IPR001138">
    <property type="entry name" value="Zn2Cys6_DnaBD"/>
</dbReference>
<keyword evidence="10" id="KW-1185">Reference proteome</keyword>
<keyword evidence="6" id="KW-0539">Nucleus</keyword>
<dbReference type="OrthoDB" id="3172332at2759"/>
<feature type="compositionally biased region" description="Basic and acidic residues" evidence="7">
    <location>
        <begin position="1"/>
        <end position="10"/>
    </location>
</feature>
<dbReference type="PROSITE" id="PS00463">
    <property type="entry name" value="ZN2_CY6_FUNGAL_1"/>
    <property type="match status" value="1"/>
</dbReference>
<evidence type="ECO:0000256" key="3">
    <source>
        <dbReference type="ARBA" id="ARBA00023015"/>
    </source>
</evidence>
<feature type="compositionally biased region" description="Polar residues" evidence="7">
    <location>
        <begin position="13"/>
        <end position="32"/>
    </location>
</feature>